<dbReference type="GO" id="GO:0005524">
    <property type="term" value="F:ATP binding"/>
    <property type="evidence" value="ECO:0007669"/>
    <property type="project" value="UniProtKB-UniRule"/>
</dbReference>
<dbReference type="Pfam" id="PF02875">
    <property type="entry name" value="Mur_ligase_C"/>
    <property type="match status" value="1"/>
</dbReference>
<evidence type="ECO:0000256" key="6">
    <source>
        <dbReference type="ARBA" id="ARBA00022618"/>
    </source>
</evidence>
<dbReference type="InterPro" id="IPR013221">
    <property type="entry name" value="Mur_ligase_cen"/>
</dbReference>
<comment type="subcellular location">
    <subcellularLocation>
        <location evidence="1 14">Cytoplasm</location>
    </subcellularLocation>
</comment>
<comment type="similarity">
    <text evidence="14">Belongs to the MurCDEF family.</text>
</comment>
<dbReference type="Proteomes" id="UP000176787">
    <property type="component" value="Unassembled WGS sequence"/>
</dbReference>
<dbReference type="InterPro" id="IPR036615">
    <property type="entry name" value="Mur_ligase_C_dom_sf"/>
</dbReference>
<keyword evidence="12 14" id="KW-0961">Cell wall biogenesis/degradation</keyword>
<dbReference type="InterPro" id="IPR004101">
    <property type="entry name" value="Mur_ligase_C"/>
</dbReference>
<dbReference type="GO" id="GO:0071555">
    <property type="term" value="P:cell wall organization"/>
    <property type="evidence" value="ECO:0007669"/>
    <property type="project" value="UniProtKB-KW"/>
</dbReference>
<keyword evidence="10 14" id="KW-0573">Peptidoglycan synthesis</keyword>
<dbReference type="UniPathway" id="UPA00219"/>
<evidence type="ECO:0000256" key="11">
    <source>
        <dbReference type="ARBA" id="ARBA00023306"/>
    </source>
</evidence>
<evidence type="ECO:0000256" key="2">
    <source>
        <dbReference type="ARBA" id="ARBA00004752"/>
    </source>
</evidence>
<evidence type="ECO:0000259" key="17">
    <source>
        <dbReference type="Pfam" id="PF08245"/>
    </source>
</evidence>
<dbReference type="STRING" id="1801726.A3H02_02750"/>
<reference evidence="18 19" key="1">
    <citation type="journal article" date="2016" name="Nat. Commun.">
        <title>Thousands of microbial genomes shed light on interconnected biogeochemical processes in an aquifer system.</title>
        <authorList>
            <person name="Anantharaman K."/>
            <person name="Brown C.T."/>
            <person name="Hug L.A."/>
            <person name="Sharon I."/>
            <person name="Castelle C.J."/>
            <person name="Probst A.J."/>
            <person name="Thomas B.C."/>
            <person name="Singh A."/>
            <person name="Wilkins M.J."/>
            <person name="Karaoz U."/>
            <person name="Brodie E.L."/>
            <person name="Williams K.H."/>
            <person name="Hubbard S.S."/>
            <person name="Banfield J.F."/>
        </authorList>
    </citation>
    <scope>NUCLEOTIDE SEQUENCE [LARGE SCALE GENOMIC DNA]</scope>
</reference>
<protein>
    <recommendedName>
        <fullName evidence="3 14">UDP-N-acetylmuramate--L-alanine ligase</fullName>
        <ecNumber evidence="3 14">6.3.2.8</ecNumber>
    </recommendedName>
    <alternativeName>
        <fullName evidence="14">UDP-N-acetylmuramoyl-L-alanine synthetase</fullName>
    </alternativeName>
</protein>
<dbReference type="InterPro" id="IPR036565">
    <property type="entry name" value="Mur-like_cat_sf"/>
</dbReference>
<evidence type="ECO:0000313" key="18">
    <source>
        <dbReference type="EMBL" id="OGZ32066.1"/>
    </source>
</evidence>
<keyword evidence="5 14" id="KW-0436">Ligase</keyword>
<dbReference type="GO" id="GO:0009252">
    <property type="term" value="P:peptidoglycan biosynthetic process"/>
    <property type="evidence" value="ECO:0007669"/>
    <property type="project" value="UniProtKB-UniRule"/>
</dbReference>
<dbReference type="Pfam" id="PF08245">
    <property type="entry name" value="Mur_ligase_M"/>
    <property type="match status" value="1"/>
</dbReference>
<dbReference type="InterPro" id="IPR005758">
    <property type="entry name" value="UDP-N-AcMur_Ala_ligase_MurC"/>
</dbReference>
<evidence type="ECO:0000256" key="14">
    <source>
        <dbReference type="HAMAP-Rule" id="MF_00046"/>
    </source>
</evidence>
<name>A0A1G2F1W7_9BACT</name>
<proteinExistence type="inferred from homology"/>
<comment type="pathway">
    <text evidence="2 14">Cell wall biogenesis; peptidoglycan biosynthesis.</text>
</comment>
<comment type="caution">
    <text evidence="18">The sequence shown here is derived from an EMBL/GenBank/DDBJ whole genome shotgun (WGS) entry which is preliminary data.</text>
</comment>
<feature type="domain" description="Mur ligase C-terminal" evidence="16">
    <location>
        <begin position="284"/>
        <end position="404"/>
    </location>
</feature>
<feature type="domain" description="Mur ligase N-terminal catalytic" evidence="15">
    <location>
        <begin position="3"/>
        <end position="102"/>
    </location>
</feature>
<comment type="catalytic activity">
    <reaction evidence="13 14">
        <text>UDP-N-acetyl-alpha-D-muramate + L-alanine + ATP = UDP-N-acetyl-alpha-D-muramoyl-L-alanine + ADP + phosphate + H(+)</text>
        <dbReference type="Rhea" id="RHEA:23372"/>
        <dbReference type="ChEBI" id="CHEBI:15378"/>
        <dbReference type="ChEBI" id="CHEBI:30616"/>
        <dbReference type="ChEBI" id="CHEBI:43474"/>
        <dbReference type="ChEBI" id="CHEBI:57972"/>
        <dbReference type="ChEBI" id="CHEBI:70757"/>
        <dbReference type="ChEBI" id="CHEBI:83898"/>
        <dbReference type="ChEBI" id="CHEBI:456216"/>
        <dbReference type="EC" id="6.3.2.8"/>
    </reaction>
</comment>
<evidence type="ECO:0000256" key="3">
    <source>
        <dbReference type="ARBA" id="ARBA00012211"/>
    </source>
</evidence>
<evidence type="ECO:0000259" key="16">
    <source>
        <dbReference type="Pfam" id="PF02875"/>
    </source>
</evidence>
<dbReference type="SUPFAM" id="SSF53244">
    <property type="entry name" value="MurD-like peptide ligases, peptide-binding domain"/>
    <property type="match status" value="1"/>
</dbReference>
<comment type="function">
    <text evidence="14">Cell wall formation.</text>
</comment>
<keyword evidence="6 14" id="KW-0132">Cell division</keyword>
<dbReference type="Gene3D" id="3.40.50.720">
    <property type="entry name" value="NAD(P)-binding Rossmann-like Domain"/>
    <property type="match status" value="1"/>
</dbReference>
<dbReference type="GO" id="GO:0051301">
    <property type="term" value="P:cell division"/>
    <property type="evidence" value="ECO:0007669"/>
    <property type="project" value="UniProtKB-KW"/>
</dbReference>
<evidence type="ECO:0000256" key="7">
    <source>
        <dbReference type="ARBA" id="ARBA00022741"/>
    </source>
</evidence>
<evidence type="ECO:0000256" key="4">
    <source>
        <dbReference type="ARBA" id="ARBA00022490"/>
    </source>
</evidence>
<evidence type="ECO:0000256" key="9">
    <source>
        <dbReference type="ARBA" id="ARBA00022960"/>
    </source>
</evidence>
<evidence type="ECO:0000256" key="10">
    <source>
        <dbReference type="ARBA" id="ARBA00022984"/>
    </source>
</evidence>
<dbReference type="Gene3D" id="3.90.190.20">
    <property type="entry name" value="Mur ligase, C-terminal domain"/>
    <property type="match status" value="1"/>
</dbReference>
<evidence type="ECO:0000256" key="13">
    <source>
        <dbReference type="ARBA" id="ARBA00047833"/>
    </source>
</evidence>
<evidence type="ECO:0000259" key="15">
    <source>
        <dbReference type="Pfam" id="PF01225"/>
    </source>
</evidence>
<accession>A0A1G2F1W7</accession>
<dbReference type="SUPFAM" id="SSF53623">
    <property type="entry name" value="MurD-like peptide ligases, catalytic domain"/>
    <property type="match status" value="1"/>
</dbReference>
<feature type="domain" description="Mur ligase central" evidence="17">
    <location>
        <begin position="107"/>
        <end position="212"/>
    </location>
</feature>
<dbReference type="SUPFAM" id="SSF51984">
    <property type="entry name" value="MurCD N-terminal domain"/>
    <property type="match status" value="1"/>
</dbReference>
<keyword evidence="8 14" id="KW-0067">ATP-binding</keyword>
<keyword evidence="11 14" id="KW-0131">Cell cycle</keyword>
<dbReference type="EMBL" id="MHMS01000015">
    <property type="protein sequence ID" value="OGZ32066.1"/>
    <property type="molecule type" value="Genomic_DNA"/>
</dbReference>
<dbReference type="Gene3D" id="3.40.1190.10">
    <property type="entry name" value="Mur-like, catalytic domain"/>
    <property type="match status" value="1"/>
</dbReference>
<dbReference type="GO" id="GO:0005737">
    <property type="term" value="C:cytoplasm"/>
    <property type="evidence" value="ECO:0007669"/>
    <property type="project" value="UniProtKB-SubCell"/>
</dbReference>
<feature type="binding site" evidence="14">
    <location>
        <begin position="109"/>
        <end position="115"/>
    </location>
    <ligand>
        <name>ATP</name>
        <dbReference type="ChEBI" id="CHEBI:30616"/>
    </ligand>
</feature>
<sequence length="437" mass="49531">MRRIHIIGIKGAATSALAELFAKRGFEISGSDVKDSFPTDKILRRLKIKVKSFSAQNISDDLDFVVYSGAYPENNLERKKAAELRIPQISYGEALALFFNQKQGIAVSGCHGKTTTSALLAHLLKKAGLKPSAVVGGMVKNWESNSLSGDSEFFVVEADEYQKKFLSLKPQYIVITNIDYDHPDTFKDKNDYIRGFRDFAKNLKKGGKIVVHQSEIRKLGGNLKSSIIYPQTQDEKILRQSKFSLLGEHNRQNALLAVRLARFLKIKPVAIKAGLADFKGVKRRIDFWTNPKSDFVIIDDYAHHPKEIKATLKTLRENFGNYHIVAVFQSHTYSRTKLFFKEFAKSFGKADEIILLPIYSSAREKARMKKDRSLDLKFFKEFIKYNRKVVFSANYKKAEKEVLRIKKLKSHLLVATIGAGQVWQIAEKLTIGGLTSE</sequence>
<evidence type="ECO:0000256" key="12">
    <source>
        <dbReference type="ARBA" id="ARBA00023316"/>
    </source>
</evidence>
<dbReference type="PANTHER" id="PTHR43445:SF3">
    <property type="entry name" value="UDP-N-ACETYLMURAMATE--L-ALANINE LIGASE"/>
    <property type="match status" value="1"/>
</dbReference>
<evidence type="ECO:0000256" key="8">
    <source>
        <dbReference type="ARBA" id="ARBA00022840"/>
    </source>
</evidence>
<dbReference type="AlphaFoldDB" id="A0A1G2F1W7"/>
<gene>
    <name evidence="14" type="primary">murC</name>
    <name evidence="18" type="ORF">A3H02_02750</name>
</gene>
<keyword evidence="9 14" id="KW-0133">Cell shape</keyword>
<dbReference type="Pfam" id="PF01225">
    <property type="entry name" value="Mur_ligase"/>
    <property type="match status" value="1"/>
</dbReference>
<dbReference type="PANTHER" id="PTHR43445">
    <property type="entry name" value="UDP-N-ACETYLMURAMATE--L-ALANINE LIGASE-RELATED"/>
    <property type="match status" value="1"/>
</dbReference>
<evidence type="ECO:0000256" key="5">
    <source>
        <dbReference type="ARBA" id="ARBA00022598"/>
    </source>
</evidence>
<dbReference type="InterPro" id="IPR050061">
    <property type="entry name" value="MurCDEF_pg_biosynth"/>
</dbReference>
<evidence type="ECO:0000256" key="1">
    <source>
        <dbReference type="ARBA" id="ARBA00004496"/>
    </source>
</evidence>
<evidence type="ECO:0000313" key="19">
    <source>
        <dbReference type="Proteomes" id="UP000176787"/>
    </source>
</evidence>
<dbReference type="HAMAP" id="MF_00046">
    <property type="entry name" value="MurC"/>
    <property type="match status" value="1"/>
</dbReference>
<organism evidence="18 19">
    <name type="scientific">Candidatus Niyogibacteria bacterium RIFCSPLOWO2_12_FULL_41_13</name>
    <dbReference type="NCBI Taxonomy" id="1801726"/>
    <lineage>
        <taxon>Bacteria</taxon>
        <taxon>Candidatus Niyogiibacteriota</taxon>
    </lineage>
</organism>
<keyword evidence="7 14" id="KW-0547">Nucleotide-binding</keyword>
<keyword evidence="4 14" id="KW-0963">Cytoplasm</keyword>
<dbReference type="EC" id="6.3.2.8" evidence="3 14"/>
<dbReference type="GO" id="GO:0008763">
    <property type="term" value="F:UDP-N-acetylmuramate-L-alanine ligase activity"/>
    <property type="evidence" value="ECO:0007669"/>
    <property type="project" value="UniProtKB-UniRule"/>
</dbReference>
<dbReference type="InterPro" id="IPR000713">
    <property type="entry name" value="Mur_ligase_N"/>
</dbReference>
<dbReference type="GO" id="GO:0008360">
    <property type="term" value="P:regulation of cell shape"/>
    <property type="evidence" value="ECO:0007669"/>
    <property type="project" value="UniProtKB-KW"/>
</dbReference>